<evidence type="ECO:0000313" key="6">
    <source>
        <dbReference type="EMBL" id="QCL97402.1"/>
    </source>
</evidence>
<dbReference type="Proteomes" id="UP000298649">
    <property type="component" value="Chromosome linear"/>
</dbReference>
<dbReference type="RefSeq" id="WP_137005819.1">
    <property type="nucleotide sequence ID" value="NZ_CP039923.1"/>
</dbReference>
<dbReference type="PROSITE" id="PS50937">
    <property type="entry name" value="HTH_MERR_2"/>
    <property type="match status" value="1"/>
</dbReference>
<dbReference type="GO" id="GO:0003677">
    <property type="term" value="F:DNA binding"/>
    <property type="evidence" value="ECO:0007669"/>
    <property type="project" value="UniProtKB-KW"/>
</dbReference>
<dbReference type="InterPro" id="IPR009061">
    <property type="entry name" value="DNA-bd_dom_put_sf"/>
</dbReference>
<dbReference type="InterPro" id="IPR000551">
    <property type="entry name" value="MerR-type_HTH_dom"/>
</dbReference>
<evidence type="ECO:0000256" key="2">
    <source>
        <dbReference type="ARBA" id="ARBA00023015"/>
    </source>
</evidence>
<dbReference type="Gene3D" id="1.10.1660.10">
    <property type="match status" value="1"/>
</dbReference>
<keyword evidence="1" id="KW-0678">Repressor</keyword>
<dbReference type="Pfam" id="PF00376">
    <property type="entry name" value="MerR"/>
    <property type="match status" value="1"/>
</dbReference>
<proteinExistence type="predicted"/>
<dbReference type="InterPro" id="IPR047057">
    <property type="entry name" value="MerR_fam"/>
</dbReference>
<dbReference type="GO" id="GO:0003700">
    <property type="term" value="F:DNA-binding transcription factor activity"/>
    <property type="evidence" value="ECO:0007669"/>
    <property type="project" value="InterPro"/>
</dbReference>
<evidence type="ECO:0000259" key="5">
    <source>
        <dbReference type="PROSITE" id="PS50937"/>
    </source>
</evidence>
<protein>
    <submittedName>
        <fullName evidence="6">MerR family transcriptional regulator</fullName>
    </submittedName>
</protein>
<evidence type="ECO:0000256" key="4">
    <source>
        <dbReference type="ARBA" id="ARBA00023163"/>
    </source>
</evidence>
<evidence type="ECO:0000256" key="3">
    <source>
        <dbReference type="ARBA" id="ARBA00023125"/>
    </source>
</evidence>
<evidence type="ECO:0000313" key="7">
    <source>
        <dbReference type="Proteomes" id="UP000298649"/>
    </source>
</evidence>
<keyword evidence="4" id="KW-0804">Transcription</keyword>
<dbReference type="PANTHER" id="PTHR30204">
    <property type="entry name" value="REDOX-CYCLING DRUG-SENSING TRANSCRIPTIONAL ACTIVATOR SOXR"/>
    <property type="match status" value="1"/>
</dbReference>
<keyword evidence="3" id="KW-0238">DNA-binding</keyword>
<accession>A0A4D7YZY6</accession>
<evidence type="ECO:0000256" key="1">
    <source>
        <dbReference type="ARBA" id="ARBA00022491"/>
    </source>
</evidence>
<sequence>MRSKEIAGLAGVSIRTLRHYHQIGLLPEPPRQNNGYRAYSVPHLIRLLRIGQLTALGFSLSQIPAFLDGRAEMSEERLDALLEGLTRQIGLLERQRRTVTALRDGKGSPDMAPEFAASLMPLEVGREPKAVRAGREQSVLLSHLLDEGQRAELAWLYDQLADREYGATVRELGHRFDALGLGSDDAEISALAEDYIAHLGSWMGDFDNALSGGRKHQAATLLWLHALENTNDQQKRLLREINSGLKSKR</sequence>
<dbReference type="AlphaFoldDB" id="A0A4D7YZY6"/>
<reference evidence="6 7" key="1">
    <citation type="submission" date="2019-04" db="EMBL/GenBank/DDBJ databases">
        <title>Complete genome sequence of Agrobacterium tumefaciens CFBP7129.</title>
        <authorList>
            <person name="Haryono M."/>
            <person name="Lin Y.-C."/>
            <person name="Lai E.-M."/>
            <person name="Kuo C.-H."/>
        </authorList>
    </citation>
    <scope>NUCLEOTIDE SEQUENCE [LARGE SCALE GENOMIC DNA]</scope>
    <source>
        <strain evidence="6 7">CFBP7129</strain>
    </source>
</reference>
<dbReference type="SUPFAM" id="SSF46955">
    <property type="entry name" value="Putative DNA-binding domain"/>
    <property type="match status" value="1"/>
</dbReference>
<dbReference type="EMBL" id="CP039923">
    <property type="protein sequence ID" value="QCL97402.1"/>
    <property type="molecule type" value="Genomic_DNA"/>
</dbReference>
<dbReference type="CDD" id="cd00592">
    <property type="entry name" value="HTH_MerR-like"/>
    <property type="match status" value="1"/>
</dbReference>
<keyword evidence="2" id="KW-0805">Transcription regulation</keyword>
<organism evidence="6 7">
    <name type="scientific">Agrobacterium tumefaciens</name>
    <dbReference type="NCBI Taxonomy" id="358"/>
    <lineage>
        <taxon>Bacteria</taxon>
        <taxon>Pseudomonadati</taxon>
        <taxon>Pseudomonadota</taxon>
        <taxon>Alphaproteobacteria</taxon>
        <taxon>Hyphomicrobiales</taxon>
        <taxon>Rhizobiaceae</taxon>
        <taxon>Rhizobium/Agrobacterium group</taxon>
        <taxon>Agrobacterium</taxon>
        <taxon>Agrobacterium tumefaciens complex</taxon>
    </lineage>
</organism>
<feature type="domain" description="HTH merR-type" evidence="5">
    <location>
        <begin position="1"/>
        <end position="69"/>
    </location>
</feature>
<gene>
    <name evidence="6" type="ORF">CFBP7129_25165</name>
</gene>
<name>A0A4D7YZY6_AGRTU</name>
<dbReference type="SMART" id="SM00422">
    <property type="entry name" value="HTH_MERR"/>
    <property type="match status" value="1"/>
</dbReference>
<dbReference type="PANTHER" id="PTHR30204:SF69">
    <property type="entry name" value="MERR-FAMILY TRANSCRIPTIONAL REGULATOR"/>
    <property type="match status" value="1"/>
</dbReference>